<reference evidence="1 2" key="1">
    <citation type="submission" date="2024-11" db="EMBL/GenBank/DDBJ databases">
        <title>The Natural Products Discovery Center: Release of the First 8490 Sequenced Strains for Exploring Actinobacteria Biosynthetic Diversity.</title>
        <authorList>
            <person name="Kalkreuter E."/>
            <person name="Kautsar S.A."/>
            <person name="Yang D."/>
            <person name="Bader C.D."/>
            <person name="Teijaro C.N."/>
            <person name="Fluegel L."/>
            <person name="Davis C.M."/>
            <person name="Simpson J.R."/>
            <person name="Lauterbach L."/>
            <person name="Steele A.D."/>
            <person name="Gui C."/>
            <person name="Meng S."/>
            <person name="Li G."/>
            <person name="Viehrig K."/>
            <person name="Ye F."/>
            <person name="Su P."/>
            <person name="Kiefer A.F."/>
            <person name="Nichols A."/>
            <person name="Cepeda A.J."/>
            <person name="Yan W."/>
            <person name="Fan B."/>
            <person name="Jiang Y."/>
            <person name="Adhikari A."/>
            <person name="Zheng C.-J."/>
            <person name="Schuster L."/>
            <person name="Cowan T.M."/>
            <person name="Smanski M.J."/>
            <person name="Chevrette M.G."/>
            <person name="De Carvalho L.P.S."/>
            <person name="Shen B."/>
        </authorList>
    </citation>
    <scope>NUCLEOTIDE SEQUENCE [LARGE SCALE GENOMIC DNA]</scope>
    <source>
        <strain evidence="1 2">NPDC020863</strain>
    </source>
</reference>
<accession>A0ABW8LHZ0</accession>
<gene>
    <name evidence="1" type="ORF">ACI2L5_11380</name>
</gene>
<dbReference type="Proteomes" id="UP001620295">
    <property type="component" value="Unassembled WGS sequence"/>
</dbReference>
<evidence type="ECO:0000313" key="1">
    <source>
        <dbReference type="EMBL" id="MFK4265532.1"/>
    </source>
</evidence>
<dbReference type="RefSeq" id="WP_358636416.1">
    <property type="nucleotide sequence ID" value="NZ_JBFACG010000005.1"/>
</dbReference>
<organism evidence="1 2">
    <name type="scientific">Streptomyces milbemycinicus</name>
    <dbReference type="NCBI Taxonomy" id="476552"/>
    <lineage>
        <taxon>Bacteria</taxon>
        <taxon>Bacillati</taxon>
        <taxon>Actinomycetota</taxon>
        <taxon>Actinomycetes</taxon>
        <taxon>Kitasatosporales</taxon>
        <taxon>Streptomycetaceae</taxon>
        <taxon>Streptomyces</taxon>
    </lineage>
</organism>
<proteinExistence type="predicted"/>
<evidence type="ECO:0000313" key="2">
    <source>
        <dbReference type="Proteomes" id="UP001620295"/>
    </source>
</evidence>
<keyword evidence="2" id="KW-1185">Reference proteome</keyword>
<evidence type="ECO:0008006" key="3">
    <source>
        <dbReference type="Google" id="ProtNLM"/>
    </source>
</evidence>
<dbReference type="EMBL" id="JBJDQH010000003">
    <property type="protein sequence ID" value="MFK4265532.1"/>
    <property type="molecule type" value="Genomic_DNA"/>
</dbReference>
<protein>
    <recommendedName>
        <fullName evidence="3">HNH endonuclease</fullName>
    </recommendedName>
</protein>
<name>A0ABW8LHZ0_9ACTN</name>
<comment type="caution">
    <text evidence="1">The sequence shown here is derived from an EMBL/GenBank/DDBJ whole genome shotgun (WGS) entry which is preliminary data.</text>
</comment>
<sequence length="64" mass="7214">MTQCCYRCDKPTREPITALRASASGPGCLRHLCPDCNRRWPHPDANLYDVLVALQLSRSERLAS</sequence>